<evidence type="ECO:0000313" key="2">
    <source>
        <dbReference type="EMBL" id="MDP8591398.1"/>
    </source>
</evidence>
<feature type="domain" description="HTH cro/C1-type" evidence="1">
    <location>
        <begin position="12"/>
        <end position="56"/>
    </location>
</feature>
<sequence>MFEVTKDFSWRVREKRARQRITATRASEQIGITRQTLRFVERGEGKIKKSVYQKIVNWLVAEE</sequence>
<reference evidence="2 3" key="1">
    <citation type="submission" date="2023-08" db="EMBL/GenBank/DDBJ databases">
        <title>Whole genome sequencing of Enterococcus.</title>
        <authorList>
            <person name="Kaptchouang Tchatchouang C.D."/>
            <person name="Ateba C.N."/>
        </authorList>
    </citation>
    <scope>NUCLEOTIDE SEQUENCE [LARGE SCALE GENOMIC DNA]</scope>
    <source>
        <strain evidence="2 3">ENT3_CNKT_NWU</strain>
    </source>
</reference>
<dbReference type="Pfam" id="PF01381">
    <property type="entry name" value="HTH_3"/>
    <property type="match status" value="1"/>
</dbReference>
<gene>
    <name evidence="2" type="ORF">RAN64_15730</name>
</gene>
<proteinExistence type="predicted"/>
<dbReference type="EMBL" id="JAVBZS010000178">
    <property type="protein sequence ID" value="MDP8591398.1"/>
    <property type="molecule type" value="Genomic_DNA"/>
</dbReference>
<protein>
    <submittedName>
        <fullName evidence="2">Helix-turn-helix transcriptional regulator</fullName>
    </submittedName>
</protein>
<comment type="caution">
    <text evidence="2">The sequence shown here is derived from an EMBL/GenBank/DDBJ whole genome shotgun (WGS) entry which is preliminary data.</text>
</comment>
<organism evidence="2 3">
    <name type="scientific">Enterococcus lactis</name>
    <dbReference type="NCBI Taxonomy" id="357441"/>
    <lineage>
        <taxon>Bacteria</taxon>
        <taxon>Bacillati</taxon>
        <taxon>Bacillota</taxon>
        <taxon>Bacilli</taxon>
        <taxon>Lactobacillales</taxon>
        <taxon>Enterococcaceae</taxon>
        <taxon>Enterococcus</taxon>
    </lineage>
</organism>
<dbReference type="CDD" id="cd00093">
    <property type="entry name" value="HTH_XRE"/>
    <property type="match status" value="1"/>
</dbReference>
<evidence type="ECO:0000313" key="3">
    <source>
        <dbReference type="Proteomes" id="UP001238215"/>
    </source>
</evidence>
<dbReference type="AlphaFoldDB" id="A0AAJ1SN56"/>
<name>A0AAJ1SN56_9ENTE</name>
<dbReference type="SUPFAM" id="SSF47413">
    <property type="entry name" value="lambda repressor-like DNA-binding domains"/>
    <property type="match status" value="1"/>
</dbReference>
<evidence type="ECO:0000259" key="1">
    <source>
        <dbReference type="Pfam" id="PF01381"/>
    </source>
</evidence>
<dbReference type="GO" id="GO:0003677">
    <property type="term" value="F:DNA binding"/>
    <property type="evidence" value="ECO:0007669"/>
    <property type="project" value="InterPro"/>
</dbReference>
<dbReference type="RefSeq" id="WP_047649727.1">
    <property type="nucleotide sequence ID" value="NZ_JAVBZS010000178.1"/>
</dbReference>
<dbReference type="InterPro" id="IPR001387">
    <property type="entry name" value="Cro/C1-type_HTH"/>
</dbReference>
<accession>A0AAJ1SN56</accession>
<keyword evidence="3" id="KW-1185">Reference proteome</keyword>
<dbReference type="Gene3D" id="1.10.260.40">
    <property type="entry name" value="lambda repressor-like DNA-binding domains"/>
    <property type="match status" value="1"/>
</dbReference>
<dbReference type="Proteomes" id="UP001238215">
    <property type="component" value="Unassembled WGS sequence"/>
</dbReference>
<dbReference type="InterPro" id="IPR010982">
    <property type="entry name" value="Lambda_DNA-bd_dom_sf"/>
</dbReference>